<feature type="domain" description="Chalcone/stilbene synthase N-terminal" evidence="4">
    <location>
        <begin position="8"/>
        <end position="215"/>
    </location>
</feature>
<dbReference type="GO" id="GO:0030639">
    <property type="term" value="P:polyketide biosynthetic process"/>
    <property type="evidence" value="ECO:0007669"/>
    <property type="project" value="TreeGrafter"/>
</dbReference>
<dbReference type="RefSeq" id="WP_163696860.1">
    <property type="nucleotide sequence ID" value="NZ_QXHD01000004.1"/>
</dbReference>
<feature type="domain" description="Chalcone/stilbene synthase C-terminal" evidence="5">
    <location>
        <begin position="242"/>
        <end position="365"/>
    </location>
</feature>
<evidence type="ECO:0000313" key="7">
    <source>
        <dbReference type="Proteomes" id="UP000481033"/>
    </source>
</evidence>
<sequence length="367" mass="39894">MHTVLESIATANPPFRLSQADSLTFMSQLEGLSPPVRARLKKIYAKSGIDCRYTCIQDYLTAPPNFSFYPDNWHLTPLPSTAVRNQLYQSYAPKIAESAASQAIQQARLNPTSITHLIIISCTGFSAPGLDVQLIQQLGLRADVDRTIIGFMGCYAAFNGLKTAHAICQSDPHARVLLVCVELCTLHFQPDDSLESVVINALFGDGAAAAIISAQSDTEAVGKLAYVDGYSLLTNDTLELMSWTIGNTGFLMTLSPQVSQAIARYLPAYLTTLLDRNNLTESAIDFWAVHPGGRLILDQVHDLLQLAEGTLQSSYEVLRQYGNMSSGTILFVLKQILSQQTNLKNGIAMAFGPGLTIEGCLFQQVGA</sequence>
<dbReference type="InterPro" id="IPR016039">
    <property type="entry name" value="Thiolase-like"/>
</dbReference>
<evidence type="ECO:0000256" key="2">
    <source>
        <dbReference type="ARBA" id="ARBA00022679"/>
    </source>
</evidence>
<dbReference type="InterPro" id="IPR012328">
    <property type="entry name" value="Chalcone/stilbene_synt_C"/>
</dbReference>
<protein>
    <submittedName>
        <fullName evidence="6">Type III polyketide synthase</fullName>
    </submittedName>
</protein>
<gene>
    <name evidence="6" type="ORF">DXZ20_05270</name>
</gene>
<evidence type="ECO:0000256" key="1">
    <source>
        <dbReference type="ARBA" id="ARBA00005531"/>
    </source>
</evidence>
<dbReference type="InterPro" id="IPR011141">
    <property type="entry name" value="Polyketide_synthase_type-III"/>
</dbReference>
<dbReference type="PANTHER" id="PTHR11877">
    <property type="entry name" value="HYDROXYMETHYLGLUTARYL-COA SYNTHASE"/>
    <property type="match status" value="1"/>
</dbReference>
<evidence type="ECO:0000259" key="5">
    <source>
        <dbReference type="Pfam" id="PF02797"/>
    </source>
</evidence>
<keyword evidence="2" id="KW-0808">Transferase</keyword>
<dbReference type="Proteomes" id="UP000481033">
    <property type="component" value="Unassembled WGS sequence"/>
</dbReference>
<comment type="similarity">
    <text evidence="1">Belongs to the thiolase-like superfamily. Chalcone/stilbene synthases family.</text>
</comment>
<keyword evidence="7" id="KW-1185">Reference proteome</keyword>
<reference evidence="6 7" key="1">
    <citation type="journal article" date="2020" name="Microb. Ecol.">
        <title>Ecogenomics of the Marine Benthic Filamentous Cyanobacterium Adonisia.</title>
        <authorList>
            <person name="Walter J.M."/>
            <person name="Coutinho F.H."/>
            <person name="Leomil L."/>
            <person name="Hargreaves P.I."/>
            <person name="Campeao M.E."/>
            <person name="Vieira V.V."/>
            <person name="Silva B.S."/>
            <person name="Fistarol G.O."/>
            <person name="Salomon P.S."/>
            <person name="Sawabe T."/>
            <person name="Mino S."/>
            <person name="Hosokawa M."/>
            <person name="Miyashita H."/>
            <person name="Maruyama F."/>
            <person name="van Verk M.C."/>
            <person name="Dutilh B.E."/>
            <person name="Thompson C.C."/>
            <person name="Thompson F.L."/>
        </authorList>
    </citation>
    <scope>NUCLEOTIDE SEQUENCE [LARGE SCALE GENOMIC DNA]</scope>
    <source>
        <strain evidence="6 7">CCMR0081</strain>
    </source>
</reference>
<dbReference type="PANTHER" id="PTHR11877:SF46">
    <property type="entry name" value="TYPE III POLYKETIDE SYNTHASE A"/>
    <property type="match status" value="1"/>
</dbReference>
<comment type="caution">
    <text evidence="6">The sequence shown here is derived from an EMBL/GenBank/DDBJ whole genome shotgun (WGS) entry which is preliminary data.</text>
</comment>
<dbReference type="Gene3D" id="3.40.47.10">
    <property type="match status" value="2"/>
</dbReference>
<accession>A0A6M0RFR5</accession>
<organism evidence="6 7">
    <name type="scientific">Adonisia turfae CCMR0081</name>
    <dbReference type="NCBI Taxonomy" id="2292702"/>
    <lineage>
        <taxon>Bacteria</taxon>
        <taxon>Bacillati</taxon>
        <taxon>Cyanobacteriota</taxon>
        <taxon>Adonisia</taxon>
        <taxon>Adonisia turfae</taxon>
    </lineage>
</organism>
<feature type="active site" description="Acyl-thioester intermediate" evidence="3">
    <location>
        <position position="154"/>
    </location>
</feature>
<dbReference type="Pfam" id="PF00195">
    <property type="entry name" value="Chal_sti_synt_N"/>
    <property type="match status" value="1"/>
</dbReference>
<dbReference type="AlphaFoldDB" id="A0A6M0RFR5"/>
<dbReference type="InterPro" id="IPR001099">
    <property type="entry name" value="Chalcone/stilbene_synt_N"/>
</dbReference>
<dbReference type="PIRSF" id="PIRSF000451">
    <property type="entry name" value="PKS_III"/>
    <property type="match status" value="1"/>
</dbReference>
<dbReference type="SUPFAM" id="SSF53901">
    <property type="entry name" value="Thiolase-like"/>
    <property type="match status" value="2"/>
</dbReference>
<dbReference type="EMBL" id="QXHD01000004">
    <property type="protein sequence ID" value="NEZ55097.1"/>
    <property type="molecule type" value="Genomic_DNA"/>
</dbReference>
<dbReference type="CDD" id="cd00831">
    <property type="entry name" value="CHS_like"/>
    <property type="match status" value="1"/>
</dbReference>
<evidence type="ECO:0000313" key="6">
    <source>
        <dbReference type="EMBL" id="NEZ55097.1"/>
    </source>
</evidence>
<proteinExistence type="inferred from homology"/>
<name>A0A6M0RFR5_9CYAN</name>
<evidence type="ECO:0000259" key="4">
    <source>
        <dbReference type="Pfam" id="PF00195"/>
    </source>
</evidence>
<dbReference type="GO" id="GO:0016747">
    <property type="term" value="F:acyltransferase activity, transferring groups other than amino-acyl groups"/>
    <property type="evidence" value="ECO:0007669"/>
    <property type="project" value="InterPro"/>
</dbReference>
<evidence type="ECO:0000256" key="3">
    <source>
        <dbReference type="PIRSR" id="PIRSR000451-1"/>
    </source>
</evidence>
<dbReference type="Pfam" id="PF02797">
    <property type="entry name" value="Chal_sti_synt_C"/>
    <property type="match status" value="1"/>
</dbReference>